<reference evidence="3 4" key="1">
    <citation type="submission" date="2023-07" db="EMBL/GenBank/DDBJ databases">
        <title>Genomic Encyclopedia of Type Strains, Phase IV (KMG-IV): sequencing the most valuable type-strain genomes for metagenomic binning, comparative biology and taxonomic classification.</title>
        <authorList>
            <person name="Goeker M."/>
        </authorList>
    </citation>
    <scope>NUCLEOTIDE SEQUENCE [LARGE SCALE GENOMIC DNA]</scope>
    <source>
        <strain evidence="3 4">DSM 9768</strain>
    </source>
</reference>
<dbReference type="Proteomes" id="UP001230005">
    <property type="component" value="Unassembled WGS sequence"/>
</dbReference>
<proteinExistence type="predicted"/>
<evidence type="ECO:0000313" key="4">
    <source>
        <dbReference type="Proteomes" id="UP001230005"/>
    </source>
</evidence>
<comment type="caution">
    <text evidence="3">The sequence shown here is derived from an EMBL/GenBank/DDBJ whole genome shotgun (WGS) entry which is preliminary data.</text>
</comment>
<gene>
    <name evidence="3" type="ORF">J2S74_002220</name>
</gene>
<dbReference type="SUPFAM" id="SSF88659">
    <property type="entry name" value="Sigma3 and sigma4 domains of RNA polymerase sigma factors"/>
    <property type="match status" value="1"/>
</dbReference>
<evidence type="ECO:0000259" key="2">
    <source>
        <dbReference type="Pfam" id="PF08281"/>
    </source>
</evidence>
<organism evidence="3 4">
    <name type="scientific">Evansella vedderi</name>
    <dbReference type="NCBI Taxonomy" id="38282"/>
    <lineage>
        <taxon>Bacteria</taxon>
        <taxon>Bacillati</taxon>
        <taxon>Bacillota</taxon>
        <taxon>Bacilli</taxon>
        <taxon>Bacillales</taxon>
        <taxon>Bacillaceae</taxon>
        <taxon>Evansella</taxon>
    </lineage>
</organism>
<dbReference type="Gene3D" id="1.10.10.10">
    <property type="entry name" value="Winged helix-like DNA-binding domain superfamily/Winged helix DNA-binding domain"/>
    <property type="match status" value="1"/>
</dbReference>
<feature type="transmembrane region" description="Helical" evidence="1">
    <location>
        <begin position="153"/>
        <end position="175"/>
    </location>
</feature>
<keyword evidence="1" id="KW-0472">Membrane</keyword>
<dbReference type="NCBIfam" id="TIGR02937">
    <property type="entry name" value="sigma70-ECF"/>
    <property type="match status" value="1"/>
</dbReference>
<dbReference type="CDD" id="cd06171">
    <property type="entry name" value="Sigma70_r4"/>
    <property type="match status" value="1"/>
</dbReference>
<evidence type="ECO:0000313" key="3">
    <source>
        <dbReference type="EMBL" id="MDQ0254841.1"/>
    </source>
</evidence>
<dbReference type="EMBL" id="JAUSUG010000007">
    <property type="protein sequence ID" value="MDQ0254841.1"/>
    <property type="molecule type" value="Genomic_DNA"/>
</dbReference>
<dbReference type="InterPro" id="IPR014284">
    <property type="entry name" value="RNA_pol_sigma-70_dom"/>
</dbReference>
<keyword evidence="1" id="KW-0812">Transmembrane</keyword>
<accession>A0ABT9ZUB4</accession>
<feature type="domain" description="RNA polymerase sigma factor 70 region 4 type 2" evidence="2">
    <location>
        <begin position="40"/>
        <end position="87"/>
    </location>
</feature>
<sequence length="228" mass="26822">MTIDFLRKKKPLRIIEELLQMKRDPGLLPEEVLFLKENKRELHEALEKLRTSYKEVIILRYIKGFSVQETCEILNWSESKVKTTLHREMFALEKNYDRRDRSVKGLHDFPDLKEDLKTLDEDSVWDNRYRSKLKNRILSDIDSRSEKFKFMKFLVPTMKITGFLAVCFFIVSLVIQDNNLFLGEPNRGNYSGIADHEKMEQELSEIMGKTVHVPIHDNLSIGTRLGST</sequence>
<protein>
    <submittedName>
        <fullName evidence="3">Phosphohydrolase</fullName>
    </submittedName>
</protein>
<evidence type="ECO:0000256" key="1">
    <source>
        <dbReference type="SAM" id="Phobius"/>
    </source>
</evidence>
<dbReference type="Pfam" id="PF08281">
    <property type="entry name" value="Sigma70_r4_2"/>
    <property type="match status" value="1"/>
</dbReference>
<dbReference type="RefSeq" id="WP_307325340.1">
    <property type="nucleotide sequence ID" value="NZ_JAUSUG010000007.1"/>
</dbReference>
<dbReference type="InterPro" id="IPR036388">
    <property type="entry name" value="WH-like_DNA-bd_sf"/>
</dbReference>
<dbReference type="InterPro" id="IPR013324">
    <property type="entry name" value="RNA_pol_sigma_r3/r4-like"/>
</dbReference>
<keyword evidence="4" id="KW-1185">Reference proteome</keyword>
<keyword evidence="1" id="KW-1133">Transmembrane helix</keyword>
<name>A0ABT9ZUB4_9BACI</name>
<dbReference type="InterPro" id="IPR013249">
    <property type="entry name" value="RNA_pol_sigma70_r4_t2"/>
</dbReference>